<dbReference type="EMBL" id="JBHUDJ010000003">
    <property type="protein sequence ID" value="MFD1587354.1"/>
    <property type="molecule type" value="Genomic_DNA"/>
</dbReference>
<evidence type="ECO:0000256" key="5">
    <source>
        <dbReference type="ARBA" id="ARBA00023002"/>
    </source>
</evidence>
<dbReference type="GO" id="GO:0016491">
    <property type="term" value="F:oxidoreductase activity"/>
    <property type="evidence" value="ECO:0007669"/>
    <property type="project" value="UniProtKB-KW"/>
</dbReference>
<dbReference type="InterPro" id="IPR036291">
    <property type="entry name" value="NAD(P)-bd_dom_sf"/>
</dbReference>
<accession>A0ABD6CBZ5</accession>
<dbReference type="CDD" id="cd08255">
    <property type="entry name" value="2-desacetyl-2-hydroxyethyl_bacteriochlorophyllide_like"/>
    <property type="match status" value="1"/>
</dbReference>
<sequence>MATDSTRQSLYFTDAESVTVEERPIPACAAEEVRVETHVSAISPGTELLVFHGEAPAELLADDPIDAVGGETEFPMQYGYAAVGEVNAVGEHVPDWWRGERVFAFHPHESHFVAEPSTLLRVPETCQTDQAALVPNVETAVNFLMDGRPMIGERVVVFGQGIVGLLTTALLAECPVETVVTVECLEHRRALSRQFGADAVIDPESADVAGAVRERLDGNGADLAIEVSGDPAALDDAIAATGENGRVVVGSCYGTKRAELDLGGYFHRSRIDVKASQVSTIDPVHRGRWSKDRRLDEAWRWLDSLDASPLITDRVPVEAAPTAYERLDDAPNSTLQVLLTYP</sequence>
<evidence type="ECO:0000256" key="1">
    <source>
        <dbReference type="ARBA" id="ARBA00001947"/>
    </source>
</evidence>
<dbReference type="InterPro" id="IPR013149">
    <property type="entry name" value="ADH-like_C"/>
</dbReference>
<evidence type="ECO:0000256" key="3">
    <source>
        <dbReference type="ARBA" id="ARBA00022723"/>
    </source>
</evidence>
<evidence type="ECO:0000259" key="6">
    <source>
        <dbReference type="Pfam" id="PF00107"/>
    </source>
</evidence>
<protein>
    <submittedName>
        <fullName evidence="7">Zinc-binding alcohol dehydrogenase</fullName>
    </submittedName>
</protein>
<reference evidence="7 8" key="1">
    <citation type="journal article" date="2019" name="Int. J. Syst. Evol. Microbiol.">
        <title>The Global Catalogue of Microorganisms (GCM) 10K type strain sequencing project: providing services to taxonomists for standard genome sequencing and annotation.</title>
        <authorList>
            <consortium name="The Broad Institute Genomics Platform"/>
            <consortium name="The Broad Institute Genome Sequencing Center for Infectious Disease"/>
            <person name="Wu L."/>
            <person name="Ma J."/>
        </authorList>
    </citation>
    <scope>NUCLEOTIDE SEQUENCE [LARGE SCALE GENOMIC DNA]</scope>
    <source>
        <strain evidence="7 8">CGMCC 1.12125</strain>
    </source>
</reference>
<keyword evidence="8" id="KW-1185">Reference proteome</keyword>
<dbReference type="Pfam" id="PF00107">
    <property type="entry name" value="ADH_zinc_N"/>
    <property type="match status" value="1"/>
</dbReference>
<name>A0ABD6CBZ5_9EURY</name>
<feature type="domain" description="Alcohol dehydrogenase-like C-terminal" evidence="6">
    <location>
        <begin position="163"/>
        <end position="280"/>
    </location>
</feature>
<dbReference type="InterPro" id="IPR011032">
    <property type="entry name" value="GroES-like_sf"/>
</dbReference>
<dbReference type="SUPFAM" id="SSF51735">
    <property type="entry name" value="NAD(P)-binding Rossmann-fold domains"/>
    <property type="match status" value="1"/>
</dbReference>
<dbReference type="PANTHER" id="PTHR43350:SF19">
    <property type="entry name" value="D-GULOSIDE 3-DEHYDROGENASE"/>
    <property type="match status" value="1"/>
</dbReference>
<comment type="similarity">
    <text evidence="2">Belongs to the zinc-containing alcohol dehydrogenase family.</text>
</comment>
<evidence type="ECO:0000313" key="7">
    <source>
        <dbReference type="EMBL" id="MFD1587354.1"/>
    </source>
</evidence>
<evidence type="ECO:0000313" key="8">
    <source>
        <dbReference type="Proteomes" id="UP001597119"/>
    </source>
</evidence>
<dbReference type="Gene3D" id="3.40.50.720">
    <property type="entry name" value="NAD(P)-binding Rossmann-like Domain"/>
    <property type="match status" value="1"/>
</dbReference>
<dbReference type="AlphaFoldDB" id="A0ABD6CBZ5"/>
<comment type="cofactor">
    <cofactor evidence="1">
        <name>Zn(2+)</name>
        <dbReference type="ChEBI" id="CHEBI:29105"/>
    </cofactor>
</comment>
<dbReference type="Gene3D" id="3.90.180.10">
    <property type="entry name" value="Medium-chain alcohol dehydrogenases, catalytic domain"/>
    <property type="match status" value="2"/>
</dbReference>
<dbReference type="RefSeq" id="WP_247373821.1">
    <property type="nucleotide sequence ID" value="NZ_JALLGV010000001.1"/>
</dbReference>
<gene>
    <name evidence="7" type="ORF">ACFR9U_10185</name>
</gene>
<evidence type="ECO:0000256" key="4">
    <source>
        <dbReference type="ARBA" id="ARBA00022833"/>
    </source>
</evidence>
<dbReference type="GO" id="GO:0046872">
    <property type="term" value="F:metal ion binding"/>
    <property type="evidence" value="ECO:0007669"/>
    <property type="project" value="UniProtKB-KW"/>
</dbReference>
<dbReference type="Proteomes" id="UP001597119">
    <property type="component" value="Unassembled WGS sequence"/>
</dbReference>
<comment type="caution">
    <text evidence="7">The sequence shown here is derived from an EMBL/GenBank/DDBJ whole genome shotgun (WGS) entry which is preliminary data.</text>
</comment>
<evidence type="ECO:0000256" key="2">
    <source>
        <dbReference type="ARBA" id="ARBA00008072"/>
    </source>
</evidence>
<keyword evidence="3" id="KW-0479">Metal-binding</keyword>
<organism evidence="7 8">
    <name type="scientific">Halorientalis brevis</name>
    <dbReference type="NCBI Taxonomy" id="1126241"/>
    <lineage>
        <taxon>Archaea</taxon>
        <taxon>Methanobacteriati</taxon>
        <taxon>Methanobacteriota</taxon>
        <taxon>Stenosarchaea group</taxon>
        <taxon>Halobacteria</taxon>
        <taxon>Halobacteriales</taxon>
        <taxon>Haloarculaceae</taxon>
        <taxon>Halorientalis</taxon>
    </lineage>
</organism>
<keyword evidence="4" id="KW-0862">Zinc</keyword>
<dbReference type="PANTHER" id="PTHR43350">
    <property type="entry name" value="NAD-DEPENDENT ALCOHOL DEHYDROGENASE"/>
    <property type="match status" value="1"/>
</dbReference>
<dbReference type="SUPFAM" id="SSF50129">
    <property type="entry name" value="GroES-like"/>
    <property type="match status" value="1"/>
</dbReference>
<keyword evidence="5" id="KW-0560">Oxidoreductase</keyword>
<proteinExistence type="inferred from homology"/>